<gene>
    <name evidence="2" type="ORF">ACFSOX_07325</name>
</gene>
<protein>
    <submittedName>
        <fullName evidence="2">Uncharacterized protein</fullName>
    </submittedName>
</protein>
<evidence type="ECO:0000313" key="3">
    <source>
        <dbReference type="Proteomes" id="UP001597314"/>
    </source>
</evidence>
<reference evidence="3" key="1">
    <citation type="journal article" date="2019" name="Int. J. Syst. Evol. Microbiol.">
        <title>The Global Catalogue of Microorganisms (GCM) 10K type strain sequencing project: providing services to taxonomists for standard genome sequencing and annotation.</title>
        <authorList>
            <consortium name="The Broad Institute Genomics Platform"/>
            <consortium name="The Broad Institute Genome Sequencing Center for Infectious Disease"/>
            <person name="Wu L."/>
            <person name="Ma J."/>
        </authorList>
    </citation>
    <scope>NUCLEOTIDE SEQUENCE [LARGE SCALE GENOMIC DNA]</scope>
    <source>
        <strain evidence="3">CGMCC 1.6774</strain>
    </source>
</reference>
<accession>A0ABW5AIM4</accession>
<organism evidence="2 3">
    <name type="scientific">Rhodoplanes azumiensis</name>
    <dbReference type="NCBI Taxonomy" id="1897628"/>
    <lineage>
        <taxon>Bacteria</taxon>
        <taxon>Pseudomonadati</taxon>
        <taxon>Pseudomonadota</taxon>
        <taxon>Alphaproteobacteria</taxon>
        <taxon>Hyphomicrobiales</taxon>
        <taxon>Nitrobacteraceae</taxon>
        <taxon>Rhodoplanes</taxon>
    </lineage>
</organism>
<feature type="region of interest" description="Disordered" evidence="1">
    <location>
        <begin position="53"/>
        <end position="84"/>
    </location>
</feature>
<proteinExistence type="predicted"/>
<sequence length="98" mass="10427">MELTTGLTAAWLDAVRRAQSDMTQRFARQVPQSQPSYQERTLGDVIERAIKAGGAAPPAESRAPQIAAQTQQATGAQRSAPTATVPKGIVGRILDIEV</sequence>
<feature type="compositionally biased region" description="Low complexity" evidence="1">
    <location>
        <begin position="63"/>
        <end position="77"/>
    </location>
</feature>
<dbReference type="Proteomes" id="UP001597314">
    <property type="component" value="Unassembled WGS sequence"/>
</dbReference>
<comment type="caution">
    <text evidence="2">The sequence shown here is derived from an EMBL/GenBank/DDBJ whole genome shotgun (WGS) entry which is preliminary data.</text>
</comment>
<dbReference type="RefSeq" id="WP_378477143.1">
    <property type="nucleotide sequence ID" value="NZ_JBHUIW010000006.1"/>
</dbReference>
<evidence type="ECO:0000313" key="2">
    <source>
        <dbReference type="EMBL" id="MFD2181957.1"/>
    </source>
</evidence>
<name>A0ABW5AIM4_9BRAD</name>
<dbReference type="EMBL" id="JBHUIW010000006">
    <property type="protein sequence ID" value="MFD2181957.1"/>
    <property type="molecule type" value="Genomic_DNA"/>
</dbReference>
<evidence type="ECO:0000256" key="1">
    <source>
        <dbReference type="SAM" id="MobiDB-lite"/>
    </source>
</evidence>
<keyword evidence="3" id="KW-1185">Reference proteome</keyword>